<dbReference type="SUPFAM" id="SSF143120">
    <property type="entry name" value="YefM-like"/>
    <property type="match status" value="1"/>
</dbReference>
<keyword evidence="4" id="KW-1185">Reference proteome</keyword>
<reference evidence="3 4" key="1">
    <citation type="submission" date="2019-12" db="EMBL/GenBank/DDBJ databases">
        <authorList>
            <person name="Lee S.D."/>
        </authorList>
    </citation>
    <scope>NUCLEOTIDE SEQUENCE [LARGE SCALE GENOMIC DNA]</scope>
    <source>
        <strain evidence="3 4">SAP-6</strain>
    </source>
</reference>
<comment type="similarity">
    <text evidence="1 2">Belongs to the phD/YefM antitoxin family.</text>
</comment>
<comment type="caution">
    <text evidence="3">The sequence shown here is derived from an EMBL/GenBank/DDBJ whole genome shotgun (WGS) entry which is preliminary data.</text>
</comment>
<comment type="function">
    <text evidence="2">Antitoxin component of a type II toxin-antitoxin (TA) system.</text>
</comment>
<reference evidence="3 4" key="2">
    <citation type="submission" date="2020-02" db="EMBL/GenBank/DDBJ databases">
        <title>The new genus of Enterobacteriales.</title>
        <authorList>
            <person name="Kim I.S."/>
        </authorList>
    </citation>
    <scope>NUCLEOTIDE SEQUENCE [LARGE SCALE GENOMIC DNA]</scope>
    <source>
        <strain evidence="3 4">SAP-6</strain>
    </source>
</reference>
<gene>
    <name evidence="3" type="ORF">GRH90_25490</name>
</gene>
<dbReference type="AlphaFoldDB" id="A0A845SSN0"/>
<accession>A0A845SSN0</accession>
<evidence type="ECO:0000313" key="4">
    <source>
        <dbReference type="Proteomes" id="UP000461443"/>
    </source>
</evidence>
<dbReference type="Gene3D" id="3.40.1620.10">
    <property type="entry name" value="YefM-like domain"/>
    <property type="match status" value="1"/>
</dbReference>
<proteinExistence type="inferred from homology"/>
<dbReference type="EMBL" id="WUBS01000035">
    <property type="protein sequence ID" value="NDL66077.1"/>
    <property type="molecule type" value="Genomic_DNA"/>
</dbReference>
<evidence type="ECO:0000256" key="1">
    <source>
        <dbReference type="ARBA" id="ARBA00009981"/>
    </source>
</evidence>
<organism evidence="3 4">
    <name type="scientific">Acerihabitans arboris</name>
    <dbReference type="NCBI Taxonomy" id="2691583"/>
    <lineage>
        <taxon>Bacteria</taxon>
        <taxon>Pseudomonadati</taxon>
        <taxon>Pseudomonadota</taxon>
        <taxon>Gammaproteobacteria</taxon>
        <taxon>Enterobacterales</taxon>
        <taxon>Pectobacteriaceae</taxon>
        <taxon>Acerihabitans</taxon>
    </lineage>
</organism>
<evidence type="ECO:0000313" key="3">
    <source>
        <dbReference type="EMBL" id="NDL66077.1"/>
    </source>
</evidence>
<dbReference type="RefSeq" id="WP_162368777.1">
    <property type="nucleotide sequence ID" value="NZ_WUBS01000035.1"/>
</dbReference>
<dbReference type="InterPro" id="IPR006442">
    <property type="entry name" value="Antitoxin_Phd/YefM"/>
</dbReference>
<protein>
    <recommendedName>
        <fullName evidence="2">Antitoxin</fullName>
    </recommendedName>
</protein>
<dbReference type="NCBIfam" id="TIGR01552">
    <property type="entry name" value="phd_fam"/>
    <property type="match status" value="1"/>
</dbReference>
<sequence length="83" mass="9218">MRTVTASEAKQGLAGVLDAARREPVLIQRQKRDVAVVMSVEEYQRLVHLNVAEFQRFSDHVGASAQDAGLREAVLQELLNSED</sequence>
<name>A0A845SSN0_9GAMM</name>
<dbReference type="InterPro" id="IPR036165">
    <property type="entry name" value="YefM-like_sf"/>
</dbReference>
<evidence type="ECO:0000256" key="2">
    <source>
        <dbReference type="RuleBase" id="RU362080"/>
    </source>
</evidence>
<dbReference type="Proteomes" id="UP000461443">
    <property type="component" value="Unassembled WGS sequence"/>
</dbReference>
<dbReference type="Pfam" id="PF02604">
    <property type="entry name" value="PhdYeFM_antitox"/>
    <property type="match status" value="1"/>
</dbReference>